<accession>A0ABN9T162</accession>
<dbReference type="Gene3D" id="3.60.21.10">
    <property type="match status" value="1"/>
</dbReference>
<evidence type="ECO:0000313" key="5">
    <source>
        <dbReference type="EMBL" id="CAK0838666.1"/>
    </source>
</evidence>
<dbReference type="Proteomes" id="UP001189429">
    <property type="component" value="Unassembled WGS sequence"/>
</dbReference>
<dbReference type="InterPro" id="IPR051558">
    <property type="entry name" value="Metallophosphoesterase_PAP"/>
</dbReference>
<organism evidence="5 6">
    <name type="scientific">Prorocentrum cordatum</name>
    <dbReference type="NCBI Taxonomy" id="2364126"/>
    <lineage>
        <taxon>Eukaryota</taxon>
        <taxon>Sar</taxon>
        <taxon>Alveolata</taxon>
        <taxon>Dinophyceae</taxon>
        <taxon>Prorocentrales</taxon>
        <taxon>Prorocentraceae</taxon>
        <taxon>Prorocentrum</taxon>
    </lineage>
</organism>
<dbReference type="InterPro" id="IPR029052">
    <property type="entry name" value="Metallo-depent_PP-like"/>
</dbReference>
<evidence type="ECO:0000313" key="6">
    <source>
        <dbReference type="Proteomes" id="UP001189429"/>
    </source>
</evidence>
<gene>
    <name evidence="5" type="ORF">PCOR1329_LOCUS34566</name>
</gene>
<feature type="region of interest" description="Disordered" evidence="3">
    <location>
        <begin position="150"/>
        <end position="187"/>
    </location>
</feature>
<evidence type="ECO:0000256" key="3">
    <source>
        <dbReference type="SAM" id="MobiDB-lite"/>
    </source>
</evidence>
<dbReference type="PANTHER" id="PTHR10161">
    <property type="entry name" value="TARTRATE-RESISTANT ACID PHOSPHATASE TYPE 5"/>
    <property type="match status" value="1"/>
</dbReference>
<comment type="caution">
    <text evidence="5">The sequence shown here is derived from an EMBL/GenBank/DDBJ whole genome shotgun (WGS) entry which is preliminary data.</text>
</comment>
<dbReference type="Pfam" id="PF00149">
    <property type="entry name" value="Metallophos"/>
    <property type="match status" value="1"/>
</dbReference>
<sequence length="708" mass="74917">MKYALSLGLIGGVVVVWLGALVTDLQRRQQSSSAPAEVSERTLEEPIGGAATANVTAAWPNVAMPDRLVAPTGRSAAAGESLDPDGQGGSGAAMVGVAAAAGTDFNGVAATPDAAAVPGKASTPAMPGVDAMAGEGLNGIAVMPDVAASTTERVTTAAPTPVPPPPTTPAPTPASTPAPTAAPTPVPPPPCAISGENCAESRCCVGAGEQCYEKSPGEAACRAECRAGPDMSAYLERSIWSCRELGQRTPGRVAKVNWTGMPVPSWAKQYCSSGKDNCQMTRCCSEEGMQCYAKNTSLAQCKPSCMPGPDLTDVDGMSWSCEEIGPRTPGTVLEPSVTGLVAPAWVRTQCSASGENCDVTKCCSQDGHQCYSKSPGWSSCKPDCTPGPQPEDRADESWSCRALGPRTPGLAKTPPVRRGSFLVVGDLGAKGGSHVGSMRCRMAVARAMDAKMSELGNVKFVVNVGDSFKDSGVLDRDDEKWDKAWRWIYSEQLRSVPWYSVYGNHDYRSDPCACADVEAECAQVNYDEQNLEYFQMPGTSYFRAFPEIGIEIVGLDLNNFCDASVQTDARGPAELVFGECAHTGCVAKCVKAIRNRTLEALDLFFKRTKESTARSLVVFSHYPTDYFTSSPDFLRALADNSRHNITYFSGHRHGVDNASAVSIEPNKYWVVGEGDDDRCDADQRHGIVVGEIAGDSSITTYPVFVDGG</sequence>
<dbReference type="EMBL" id="CAUYUJ010014241">
    <property type="protein sequence ID" value="CAK0838666.1"/>
    <property type="molecule type" value="Genomic_DNA"/>
</dbReference>
<dbReference type="SUPFAM" id="SSF56300">
    <property type="entry name" value="Metallo-dependent phosphatases"/>
    <property type="match status" value="1"/>
</dbReference>
<evidence type="ECO:0000259" key="4">
    <source>
        <dbReference type="Pfam" id="PF00149"/>
    </source>
</evidence>
<feature type="region of interest" description="Disordered" evidence="3">
    <location>
        <begin position="28"/>
        <end position="47"/>
    </location>
</feature>
<feature type="domain" description="Calcineurin-like phosphoesterase" evidence="4">
    <location>
        <begin position="421"/>
        <end position="653"/>
    </location>
</feature>
<evidence type="ECO:0000256" key="1">
    <source>
        <dbReference type="ARBA" id="ARBA00022729"/>
    </source>
</evidence>
<keyword evidence="6" id="KW-1185">Reference proteome</keyword>
<dbReference type="InterPro" id="IPR004843">
    <property type="entry name" value="Calcineurin-like_PHP"/>
</dbReference>
<dbReference type="PANTHER" id="PTHR10161:SF14">
    <property type="entry name" value="TARTRATE-RESISTANT ACID PHOSPHATASE TYPE 5"/>
    <property type="match status" value="1"/>
</dbReference>
<feature type="compositionally biased region" description="Pro residues" evidence="3">
    <location>
        <begin position="160"/>
        <end position="187"/>
    </location>
</feature>
<evidence type="ECO:0000256" key="2">
    <source>
        <dbReference type="ARBA" id="ARBA00022801"/>
    </source>
</evidence>
<proteinExistence type="predicted"/>
<keyword evidence="2" id="KW-0378">Hydrolase</keyword>
<name>A0ABN9T162_9DINO</name>
<protein>
    <recommendedName>
        <fullName evidence="4">Calcineurin-like phosphoesterase domain-containing protein</fullName>
    </recommendedName>
</protein>
<reference evidence="5" key="1">
    <citation type="submission" date="2023-10" db="EMBL/GenBank/DDBJ databases">
        <authorList>
            <person name="Chen Y."/>
            <person name="Shah S."/>
            <person name="Dougan E. K."/>
            <person name="Thang M."/>
            <person name="Chan C."/>
        </authorList>
    </citation>
    <scope>NUCLEOTIDE SEQUENCE [LARGE SCALE GENOMIC DNA]</scope>
</reference>
<keyword evidence="1" id="KW-0732">Signal</keyword>